<keyword evidence="3" id="KW-0804">Transcription</keyword>
<dbReference type="GO" id="GO:0045892">
    <property type="term" value="P:negative regulation of DNA-templated transcription"/>
    <property type="evidence" value="ECO:0007669"/>
    <property type="project" value="InterPro"/>
</dbReference>
<sequence length="200" mass="20743">MPGATRRPVRRRADVVAAALDLLARVGLPDLTMRALGAELGVQQSAIYHHVESKQALLGAVADEILARGPRRRPRADAGPLDVLRLRCEDVRAAVLAYPDGADVVMSMWAFGLGGRSPVAEVDALLGSAGVPAEHVTTAGRTVLHFVYGHAYDEQSRAQAARAGIVTADAPADFATGLGIVLAGVRALAEDGRAGGSQPG</sequence>
<dbReference type="GO" id="GO:0000976">
    <property type="term" value="F:transcription cis-regulatory region binding"/>
    <property type="evidence" value="ECO:0007669"/>
    <property type="project" value="TreeGrafter"/>
</dbReference>
<evidence type="ECO:0000259" key="5">
    <source>
        <dbReference type="PROSITE" id="PS50977"/>
    </source>
</evidence>
<dbReference type="RefSeq" id="WP_068272920.1">
    <property type="nucleotide sequence ID" value="NZ_LQZG01000002.1"/>
</dbReference>
<dbReference type="Pfam" id="PF00440">
    <property type="entry name" value="TetR_N"/>
    <property type="match status" value="1"/>
</dbReference>
<protein>
    <submittedName>
        <fullName evidence="6">TetR family transcriptional regulator</fullName>
    </submittedName>
</protein>
<proteinExistence type="predicted"/>
<dbReference type="PANTHER" id="PTHR30055">
    <property type="entry name" value="HTH-TYPE TRANSCRIPTIONAL REGULATOR RUTR"/>
    <property type="match status" value="1"/>
</dbReference>
<dbReference type="Gene3D" id="1.10.357.10">
    <property type="entry name" value="Tetracycline Repressor, domain 2"/>
    <property type="match status" value="1"/>
</dbReference>
<dbReference type="InterPro" id="IPR009057">
    <property type="entry name" value="Homeodomain-like_sf"/>
</dbReference>
<dbReference type="InterPro" id="IPR004111">
    <property type="entry name" value="Repressor_TetR_C"/>
</dbReference>
<dbReference type="PRINTS" id="PR00455">
    <property type="entry name" value="HTHTETR"/>
</dbReference>
<keyword evidence="2 4" id="KW-0238">DNA-binding</keyword>
<dbReference type="EMBL" id="LQZG01000002">
    <property type="protein sequence ID" value="OAB87521.1"/>
    <property type="molecule type" value="Genomic_DNA"/>
</dbReference>
<evidence type="ECO:0000256" key="4">
    <source>
        <dbReference type="PROSITE-ProRule" id="PRU00335"/>
    </source>
</evidence>
<dbReference type="SUPFAM" id="SSF46689">
    <property type="entry name" value="Homeodomain-like"/>
    <property type="match status" value="1"/>
</dbReference>
<dbReference type="PANTHER" id="PTHR30055:SF151">
    <property type="entry name" value="TRANSCRIPTIONAL REGULATORY PROTEIN"/>
    <property type="match status" value="1"/>
</dbReference>
<keyword evidence="1" id="KW-0805">Transcription regulation</keyword>
<comment type="caution">
    <text evidence="6">The sequence shown here is derived from an EMBL/GenBank/DDBJ whole genome shotgun (WGS) entry which is preliminary data.</text>
</comment>
<organism evidence="6 7">
    <name type="scientific">Janibacter melonis</name>
    <dbReference type="NCBI Taxonomy" id="262209"/>
    <lineage>
        <taxon>Bacteria</taxon>
        <taxon>Bacillati</taxon>
        <taxon>Actinomycetota</taxon>
        <taxon>Actinomycetes</taxon>
        <taxon>Micrococcales</taxon>
        <taxon>Intrasporangiaceae</taxon>
        <taxon>Janibacter</taxon>
    </lineage>
</organism>
<feature type="domain" description="HTH tetR-type" evidence="5">
    <location>
        <begin position="9"/>
        <end position="69"/>
    </location>
</feature>
<name>A0A176QCT7_9MICO</name>
<evidence type="ECO:0000256" key="1">
    <source>
        <dbReference type="ARBA" id="ARBA00023015"/>
    </source>
</evidence>
<dbReference type="Pfam" id="PF02909">
    <property type="entry name" value="TetR_C_1"/>
    <property type="match status" value="1"/>
</dbReference>
<dbReference type="PROSITE" id="PS50977">
    <property type="entry name" value="HTH_TETR_2"/>
    <property type="match status" value="1"/>
</dbReference>
<dbReference type="STRING" id="262209.AWH69_05465"/>
<reference evidence="6 7" key="1">
    <citation type="submission" date="2016-01" db="EMBL/GenBank/DDBJ databases">
        <title>Janibacter melonis strain CD11_4 genome sequencing and assembly.</title>
        <authorList>
            <person name="Nair G.R."/>
            <person name="Kaur G."/>
            <person name="Chander A.M."/>
            <person name="Mayilraj S."/>
        </authorList>
    </citation>
    <scope>NUCLEOTIDE SEQUENCE [LARGE SCALE GENOMIC DNA]</scope>
    <source>
        <strain evidence="6 7">CD11-4</strain>
    </source>
</reference>
<dbReference type="InterPro" id="IPR036271">
    <property type="entry name" value="Tet_transcr_reg_TetR-rel_C_sf"/>
</dbReference>
<dbReference type="InterPro" id="IPR001647">
    <property type="entry name" value="HTH_TetR"/>
</dbReference>
<feature type="DNA-binding region" description="H-T-H motif" evidence="4">
    <location>
        <begin position="32"/>
        <end position="51"/>
    </location>
</feature>
<dbReference type="InterPro" id="IPR050109">
    <property type="entry name" value="HTH-type_TetR-like_transc_reg"/>
</dbReference>
<keyword evidence="7" id="KW-1185">Reference proteome</keyword>
<dbReference type="Gene3D" id="1.10.10.60">
    <property type="entry name" value="Homeodomain-like"/>
    <property type="match status" value="1"/>
</dbReference>
<evidence type="ECO:0000256" key="2">
    <source>
        <dbReference type="ARBA" id="ARBA00023125"/>
    </source>
</evidence>
<dbReference type="GO" id="GO:0003700">
    <property type="term" value="F:DNA-binding transcription factor activity"/>
    <property type="evidence" value="ECO:0007669"/>
    <property type="project" value="TreeGrafter"/>
</dbReference>
<evidence type="ECO:0000313" key="6">
    <source>
        <dbReference type="EMBL" id="OAB87521.1"/>
    </source>
</evidence>
<accession>A0A176QCT7</accession>
<dbReference type="Proteomes" id="UP000076976">
    <property type="component" value="Unassembled WGS sequence"/>
</dbReference>
<evidence type="ECO:0000313" key="7">
    <source>
        <dbReference type="Proteomes" id="UP000076976"/>
    </source>
</evidence>
<dbReference type="SUPFAM" id="SSF48498">
    <property type="entry name" value="Tetracyclin repressor-like, C-terminal domain"/>
    <property type="match status" value="1"/>
</dbReference>
<evidence type="ECO:0000256" key="3">
    <source>
        <dbReference type="ARBA" id="ARBA00023163"/>
    </source>
</evidence>
<gene>
    <name evidence="6" type="ORF">AWH69_05465</name>
</gene>
<dbReference type="AlphaFoldDB" id="A0A176QCT7"/>